<protein>
    <recommendedName>
        <fullName evidence="5">GDP-fucose protein O-fucosyltransferase 1</fullName>
        <ecNumber evidence="4">2.4.1.221</ecNumber>
    </recommendedName>
    <alternativeName>
        <fullName evidence="14">Peptide-O-fucosyltransferase 1</fullName>
    </alternativeName>
</protein>
<evidence type="ECO:0000256" key="2">
    <source>
        <dbReference type="ARBA" id="ARBA00004922"/>
    </source>
</evidence>
<feature type="signal peptide" evidence="17">
    <location>
        <begin position="1"/>
        <end position="22"/>
    </location>
</feature>
<evidence type="ECO:0000256" key="7">
    <source>
        <dbReference type="ARBA" id="ARBA00022679"/>
    </source>
</evidence>
<evidence type="ECO:0000313" key="19">
    <source>
        <dbReference type="RefSeq" id="XP_027202576.1"/>
    </source>
</evidence>
<keyword evidence="7" id="KW-0808">Transferase</keyword>
<reference evidence="19" key="1">
    <citation type="submission" date="2025-08" db="UniProtKB">
        <authorList>
            <consortium name="RefSeq"/>
        </authorList>
    </citation>
    <scope>IDENTIFICATION</scope>
    <source>
        <strain evidence="19">Airmid</strain>
    </source>
</reference>
<dbReference type="Proteomes" id="UP000515146">
    <property type="component" value="Unplaced"/>
</dbReference>
<sequence>MSFSKLFFTIFFHFLIFSTVNSIDDSDISIDPNGYLLYCPCMGRFGNQAEQFLGTLQFAKSIDRTLILPPFIEYVDYKVTFQPFENIFEIDHINEYHRVMTMNDFLKKLSPLIWKHENRSITCYDSRHFSTNNNNKKEGCNPFEGSPFKEFWHHLGVQEFPLGSLYYKPLHTDYNYANDWRQKFRNVTVLALVGAPSSFPTNSAAVKLSKYIYFTKNIMEKANKYRMDRGFGQKPYLAVHLRHGIDWIRACELIHSNPDLKQLFSSQQCLGDKDKQHRWLNNRITFDLCYPSFEQIIDGIKSSIQSYNNQDEVKRNEKQPIQHIYIATDLNNESMWLDLNQTLAKHFSSSSSTLTLITPTLTLNTIDGTFSEYKKPSPHFLIDLYLLSHSNSFIGNCISSFSAFITRYRLYRLHFFHTTHFFSFHRPNSVHLRDEL</sequence>
<evidence type="ECO:0000256" key="6">
    <source>
        <dbReference type="ARBA" id="ARBA00022676"/>
    </source>
</evidence>
<evidence type="ECO:0000256" key="3">
    <source>
        <dbReference type="ARBA" id="ARBA00010626"/>
    </source>
</evidence>
<proteinExistence type="inferred from homology"/>
<evidence type="ECO:0000256" key="11">
    <source>
        <dbReference type="ARBA" id="ARBA00023180"/>
    </source>
</evidence>
<comment type="catalytic activity">
    <reaction evidence="15">
        <text>L-threonyl-[protein] + GDP-beta-L-fucose = 3-O-(alpha-L-fucosyl)-L-threonyl-[protein] + GDP + H(+)</text>
        <dbReference type="Rhea" id="RHEA:70491"/>
        <dbReference type="Rhea" id="RHEA-COMP:11060"/>
        <dbReference type="Rhea" id="RHEA-COMP:17915"/>
        <dbReference type="ChEBI" id="CHEBI:15378"/>
        <dbReference type="ChEBI" id="CHEBI:30013"/>
        <dbReference type="ChEBI" id="CHEBI:57273"/>
        <dbReference type="ChEBI" id="CHEBI:58189"/>
        <dbReference type="ChEBI" id="CHEBI:189631"/>
        <dbReference type="EC" id="2.4.1.221"/>
    </reaction>
    <physiologicalReaction direction="left-to-right" evidence="15">
        <dbReference type="Rhea" id="RHEA:70492"/>
    </physiologicalReaction>
</comment>
<comment type="subcellular location">
    <subcellularLocation>
        <location evidence="1">Endoplasmic reticulum</location>
    </subcellularLocation>
</comment>
<evidence type="ECO:0000256" key="9">
    <source>
        <dbReference type="ARBA" id="ARBA00022976"/>
    </source>
</evidence>
<keyword evidence="10" id="KW-1015">Disulfide bond</keyword>
<evidence type="ECO:0000256" key="10">
    <source>
        <dbReference type="ARBA" id="ARBA00023157"/>
    </source>
</evidence>
<name>A0A6P6YCA2_DERPT</name>
<dbReference type="Gene3D" id="3.40.50.11340">
    <property type="match status" value="1"/>
</dbReference>
<keyword evidence="12" id="KW-0294">Fucose metabolism</keyword>
<feature type="chain" id="PRO_5028310858" description="GDP-fucose protein O-fucosyltransferase 1" evidence="17">
    <location>
        <begin position="23"/>
        <end position="436"/>
    </location>
</feature>
<dbReference type="OMA" id="KWQAKYP"/>
<evidence type="ECO:0000256" key="14">
    <source>
        <dbReference type="ARBA" id="ARBA00033080"/>
    </source>
</evidence>
<dbReference type="Pfam" id="PF10250">
    <property type="entry name" value="O-FucT"/>
    <property type="match status" value="1"/>
</dbReference>
<dbReference type="PANTHER" id="PTHR21420:SF10">
    <property type="entry name" value="GDP-FUCOSE PROTEIN O-FUCOSYLTRANSFERASE 1"/>
    <property type="match status" value="1"/>
</dbReference>
<accession>A0A6P6YCA2</accession>
<keyword evidence="13" id="KW-0119">Carbohydrate metabolism</keyword>
<dbReference type="Gene3D" id="3.40.50.11350">
    <property type="match status" value="1"/>
</dbReference>
<evidence type="ECO:0000256" key="4">
    <source>
        <dbReference type="ARBA" id="ARBA00012196"/>
    </source>
</evidence>
<dbReference type="EC" id="2.4.1.221" evidence="4"/>
<dbReference type="GO" id="GO:0005783">
    <property type="term" value="C:endoplasmic reticulum"/>
    <property type="evidence" value="ECO:0007669"/>
    <property type="project" value="UniProtKB-SubCell"/>
</dbReference>
<dbReference type="OrthoDB" id="10050276at2759"/>
<dbReference type="PANTHER" id="PTHR21420">
    <property type="entry name" value="GDP-FUCOSE PROTEIN O-FUCOSYLTRANSFERASE 1"/>
    <property type="match status" value="1"/>
</dbReference>
<keyword evidence="6" id="KW-0328">Glycosyltransferase</keyword>
<dbReference type="InterPro" id="IPR039922">
    <property type="entry name" value="POFUT1"/>
</dbReference>
<evidence type="ECO:0000256" key="5">
    <source>
        <dbReference type="ARBA" id="ARBA00021745"/>
    </source>
</evidence>
<gene>
    <name evidence="19" type="primary">LOC113796486</name>
</gene>
<evidence type="ECO:0000256" key="1">
    <source>
        <dbReference type="ARBA" id="ARBA00004240"/>
    </source>
</evidence>
<keyword evidence="11" id="KW-0325">Glycoprotein</keyword>
<comment type="similarity">
    <text evidence="3">Belongs to the glycosyltransferase 65 family.</text>
</comment>
<evidence type="ECO:0000256" key="17">
    <source>
        <dbReference type="SAM" id="SignalP"/>
    </source>
</evidence>
<keyword evidence="8" id="KW-0256">Endoplasmic reticulum</keyword>
<dbReference type="AlphaFoldDB" id="A0A6P6YCA2"/>
<dbReference type="InterPro" id="IPR019378">
    <property type="entry name" value="GDP-Fuc_O-FucTrfase"/>
</dbReference>
<dbReference type="GO" id="GO:0007219">
    <property type="term" value="P:Notch signaling pathway"/>
    <property type="evidence" value="ECO:0007669"/>
    <property type="project" value="UniProtKB-KW"/>
</dbReference>
<evidence type="ECO:0000256" key="13">
    <source>
        <dbReference type="ARBA" id="ARBA00023277"/>
    </source>
</evidence>
<dbReference type="GO" id="GO:0046922">
    <property type="term" value="F:peptide-O-fucosyltransferase activity"/>
    <property type="evidence" value="ECO:0007669"/>
    <property type="project" value="UniProtKB-EC"/>
</dbReference>
<dbReference type="UniPathway" id="UPA00378"/>
<dbReference type="CTD" id="36564"/>
<comment type="pathway">
    <text evidence="2">Protein modification; protein glycosylation.</text>
</comment>
<dbReference type="RefSeq" id="XP_027202576.1">
    <property type="nucleotide sequence ID" value="XM_027346775.1"/>
</dbReference>
<evidence type="ECO:0000256" key="8">
    <source>
        <dbReference type="ARBA" id="ARBA00022824"/>
    </source>
</evidence>
<evidence type="ECO:0000313" key="18">
    <source>
        <dbReference type="Proteomes" id="UP000515146"/>
    </source>
</evidence>
<organism evidence="18 19">
    <name type="scientific">Dermatophagoides pteronyssinus</name>
    <name type="common">European house dust mite</name>
    <dbReference type="NCBI Taxonomy" id="6956"/>
    <lineage>
        <taxon>Eukaryota</taxon>
        <taxon>Metazoa</taxon>
        <taxon>Ecdysozoa</taxon>
        <taxon>Arthropoda</taxon>
        <taxon>Chelicerata</taxon>
        <taxon>Arachnida</taxon>
        <taxon>Acari</taxon>
        <taxon>Acariformes</taxon>
        <taxon>Sarcoptiformes</taxon>
        <taxon>Astigmata</taxon>
        <taxon>Psoroptidia</taxon>
        <taxon>Analgoidea</taxon>
        <taxon>Pyroglyphidae</taxon>
        <taxon>Dermatophagoidinae</taxon>
        <taxon>Dermatophagoides</taxon>
    </lineage>
</organism>
<dbReference type="FunCoup" id="A0A6P6YCA2">
    <property type="interactions" value="812"/>
</dbReference>
<evidence type="ECO:0000256" key="16">
    <source>
        <dbReference type="ARBA" id="ARBA00048647"/>
    </source>
</evidence>
<dbReference type="InParanoid" id="A0A6P6YCA2"/>
<dbReference type="GO" id="GO:0006004">
    <property type="term" value="P:fucose metabolic process"/>
    <property type="evidence" value="ECO:0007669"/>
    <property type="project" value="UniProtKB-KW"/>
</dbReference>
<comment type="catalytic activity">
    <reaction evidence="16">
        <text>L-seryl-[protein] + GDP-beta-L-fucose = 3-O-(alpha-L-fucosyl)-L-seryl-[protein] + GDP + H(+)</text>
        <dbReference type="Rhea" id="RHEA:63644"/>
        <dbReference type="Rhea" id="RHEA-COMP:9863"/>
        <dbReference type="Rhea" id="RHEA-COMP:17914"/>
        <dbReference type="ChEBI" id="CHEBI:15378"/>
        <dbReference type="ChEBI" id="CHEBI:29999"/>
        <dbReference type="ChEBI" id="CHEBI:57273"/>
        <dbReference type="ChEBI" id="CHEBI:58189"/>
        <dbReference type="ChEBI" id="CHEBI:189632"/>
        <dbReference type="EC" id="2.4.1.221"/>
    </reaction>
    <physiologicalReaction direction="left-to-right" evidence="16">
        <dbReference type="Rhea" id="RHEA:63645"/>
    </physiologicalReaction>
</comment>
<keyword evidence="18" id="KW-1185">Reference proteome</keyword>
<keyword evidence="9" id="KW-0914">Notch signaling pathway</keyword>
<dbReference type="KEGG" id="dpte:113796486"/>
<keyword evidence="17" id="KW-0732">Signal</keyword>
<evidence type="ECO:0000256" key="15">
    <source>
        <dbReference type="ARBA" id="ARBA00047273"/>
    </source>
</evidence>
<evidence type="ECO:0000256" key="12">
    <source>
        <dbReference type="ARBA" id="ARBA00023253"/>
    </source>
</evidence>